<dbReference type="Proteomes" id="UP000217343">
    <property type="component" value="Chromosome"/>
</dbReference>
<organism evidence="2 3">
    <name type="scientific">Corallococcus macrosporus DSM 14697</name>
    <dbReference type="NCBI Taxonomy" id="1189310"/>
    <lineage>
        <taxon>Bacteria</taxon>
        <taxon>Pseudomonadati</taxon>
        <taxon>Myxococcota</taxon>
        <taxon>Myxococcia</taxon>
        <taxon>Myxococcales</taxon>
        <taxon>Cystobacterineae</taxon>
        <taxon>Myxococcaceae</taxon>
        <taxon>Corallococcus</taxon>
    </lineage>
</organism>
<sequence>MAGFSAIYSVGDSLVSYLRHAYELSHEAEGLPTCRFELVPSGKMAGSETNAAPVEIPGVTLFLYRVAVNEHLRNEPRAEAPPPLALDLHYLLTVWTENVDDEHRIMAWVMLQLHTHNALSASDLSPVGVWGPDELVQIVPAEIPQEDVLRMWDALRRPYRPSVTYVARVVCIDVQGKPAGRPVVARRFDFTDEVPRR</sequence>
<dbReference type="KEGG" id="mmas:MYMAC_004407"/>
<evidence type="ECO:0000259" key="1">
    <source>
        <dbReference type="Pfam" id="PF14065"/>
    </source>
</evidence>
<name>A0A250K090_9BACT</name>
<evidence type="ECO:0000313" key="2">
    <source>
        <dbReference type="EMBL" id="ATB48776.1"/>
    </source>
</evidence>
<protein>
    <recommendedName>
        <fullName evidence="1">Pvc16 N-terminal domain-containing protein</fullName>
    </recommendedName>
</protein>
<reference evidence="2 3" key="1">
    <citation type="submission" date="2017-06" db="EMBL/GenBank/DDBJ databases">
        <title>Sequencing and comparative analysis of myxobacterial genomes.</title>
        <authorList>
            <person name="Rupp O."/>
            <person name="Goesmann A."/>
            <person name="Sogaard-Andersen L."/>
        </authorList>
    </citation>
    <scope>NUCLEOTIDE SEQUENCE [LARGE SCALE GENOMIC DNA]</scope>
    <source>
        <strain evidence="2 3">DSM 14697</strain>
    </source>
</reference>
<keyword evidence="3" id="KW-1185">Reference proteome</keyword>
<evidence type="ECO:0000313" key="3">
    <source>
        <dbReference type="Proteomes" id="UP000217343"/>
    </source>
</evidence>
<proteinExistence type="predicted"/>
<dbReference type="EMBL" id="CP022203">
    <property type="protein sequence ID" value="ATB48776.1"/>
    <property type="molecule type" value="Genomic_DNA"/>
</dbReference>
<gene>
    <name evidence="2" type="ORF">MYMAC_004407</name>
</gene>
<feature type="domain" description="Pvc16 N-terminal" evidence="1">
    <location>
        <begin position="13"/>
        <end position="185"/>
    </location>
</feature>
<dbReference type="RefSeq" id="WP_013941080.1">
    <property type="nucleotide sequence ID" value="NZ_CP022203.1"/>
</dbReference>
<dbReference type="AlphaFoldDB" id="A0A250K090"/>
<dbReference type="Pfam" id="PF14065">
    <property type="entry name" value="Pvc16_N"/>
    <property type="match status" value="1"/>
</dbReference>
<dbReference type="InterPro" id="IPR025351">
    <property type="entry name" value="Pvc16_N"/>
</dbReference>
<accession>A0A250K090</accession>